<protein>
    <submittedName>
        <fullName evidence="1">Uncharacterized protein</fullName>
    </submittedName>
</protein>
<dbReference type="VEuPathDB" id="FungiDB:VP01_379g8"/>
<name>A0A0L6UTF0_9BASI</name>
<accession>A0A0L6UTF0</accession>
<dbReference type="AlphaFoldDB" id="A0A0L6UTF0"/>
<reference evidence="1 2" key="1">
    <citation type="submission" date="2015-08" db="EMBL/GenBank/DDBJ databases">
        <title>Next Generation Sequencing and Analysis of the Genome of Puccinia sorghi L Schw, the Causal Agent of Maize Common Rust.</title>
        <authorList>
            <person name="Rochi L."/>
            <person name="Burguener G."/>
            <person name="Darino M."/>
            <person name="Turjanski A."/>
            <person name="Kreff E."/>
            <person name="Dieguez M.J."/>
            <person name="Sacco F."/>
        </authorList>
    </citation>
    <scope>NUCLEOTIDE SEQUENCE [LARGE SCALE GENOMIC DNA]</scope>
    <source>
        <strain evidence="1 2">RO10H11247</strain>
    </source>
</reference>
<dbReference type="EMBL" id="LAVV01008834">
    <property type="protein sequence ID" value="KNZ51821.1"/>
    <property type="molecule type" value="Genomic_DNA"/>
</dbReference>
<sequence length="89" mass="9795">MAICTHCLPFWGGLPLPLFLKPPAAQNPNLLLATQPDPGIQAQLEAMTGVLHPVSTIKDKLKAWLKLTTKDAHTVNPTQCTIAQSWFFF</sequence>
<dbReference type="Proteomes" id="UP000037035">
    <property type="component" value="Unassembled WGS sequence"/>
</dbReference>
<dbReference type="OrthoDB" id="2506496at2759"/>
<evidence type="ECO:0000313" key="2">
    <source>
        <dbReference type="Proteomes" id="UP000037035"/>
    </source>
</evidence>
<gene>
    <name evidence="1" type="ORF">VP01_379g8</name>
</gene>
<proteinExistence type="predicted"/>
<keyword evidence="2" id="KW-1185">Reference proteome</keyword>
<organism evidence="1 2">
    <name type="scientific">Puccinia sorghi</name>
    <dbReference type="NCBI Taxonomy" id="27349"/>
    <lineage>
        <taxon>Eukaryota</taxon>
        <taxon>Fungi</taxon>
        <taxon>Dikarya</taxon>
        <taxon>Basidiomycota</taxon>
        <taxon>Pucciniomycotina</taxon>
        <taxon>Pucciniomycetes</taxon>
        <taxon>Pucciniales</taxon>
        <taxon>Pucciniaceae</taxon>
        <taxon>Puccinia</taxon>
    </lineage>
</organism>
<evidence type="ECO:0000313" key="1">
    <source>
        <dbReference type="EMBL" id="KNZ51821.1"/>
    </source>
</evidence>
<comment type="caution">
    <text evidence="1">The sequence shown here is derived from an EMBL/GenBank/DDBJ whole genome shotgun (WGS) entry which is preliminary data.</text>
</comment>